<evidence type="ECO:0000256" key="11">
    <source>
        <dbReference type="SAM" id="Phobius"/>
    </source>
</evidence>
<evidence type="ECO:0000256" key="6">
    <source>
        <dbReference type="ARBA" id="ARBA00022692"/>
    </source>
</evidence>
<dbReference type="InterPro" id="IPR036890">
    <property type="entry name" value="HATPase_C_sf"/>
</dbReference>
<dbReference type="InterPro" id="IPR050428">
    <property type="entry name" value="TCS_sensor_his_kinase"/>
</dbReference>
<dbReference type="SUPFAM" id="SSF55874">
    <property type="entry name" value="ATPase domain of HSP90 chaperone/DNA topoisomerase II/histidine kinase"/>
    <property type="match status" value="1"/>
</dbReference>
<keyword evidence="5" id="KW-0808">Transferase</keyword>
<evidence type="ECO:0000256" key="10">
    <source>
        <dbReference type="ARBA" id="ARBA00023136"/>
    </source>
</evidence>
<dbReference type="SMART" id="SM00304">
    <property type="entry name" value="HAMP"/>
    <property type="match status" value="1"/>
</dbReference>
<feature type="domain" description="HAMP" evidence="13">
    <location>
        <begin position="79"/>
        <end position="133"/>
    </location>
</feature>
<dbReference type="EMBL" id="AP014685">
    <property type="protein sequence ID" value="BAR60801.1"/>
    <property type="molecule type" value="Genomic_DNA"/>
</dbReference>
<dbReference type="Pfam" id="PF02518">
    <property type="entry name" value="HATPase_c"/>
    <property type="match status" value="1"/>
</dbReference>
<dbReference type="InterPro" id="IPR003660">
    <property type="entry name" value="HAMP_dom"/>
</dbReference>
<dbReference type="InterPro" id="IPR005467">
    <property type="entry name" value="His_kinase_dom"/>
</dbReference>
<evidence type="ECO:0000313" key="15">
    <source>
        <dbReference type="Proteomes" id="UP000063308"/>
    </source>
</evidence>
<protein>
    <recommendedName>
        <fullName evidence="3">histidine kinase</fullName>
        <ecNumber evidence="3">2.7.13.3</ecNumber>
    </recommendedName>
</protein>
<reference evidence="14 15" key="1">
    <citation type="submission" date="2014-11" db="EMBL/GenBank/DDBJ databases">
        <title>Symbiosis island explosion on the genome of extra-slow-growing strains of soybean bradyrhizobia with massive insertion sequences.</title>
        <authorList>
            <person name="Iida T."/>
            <person name="Minamisawa K."/>
        </authorList>
    </citation>
    <scope>NUCLEOTIDE SEQUENCE [LARGE SCALE GENOMIC DNA]</scope>
    <source>
        <strain evidence="14 15">NK6</strain>
    </source>
</reference>
<dbReference type="InterPro" id="IPR004358">
    <property type="entry name" value="Sig_transdc_His_kin-like_C"/>
</dbReference>
<comment type="catalytic activity">
    <reaction evidence="1">
        <text>ATP + protein L-histidine = ADP + protein N-phospho-L-histidine.</text>
        <dbReference type="EC" id="2.7.13.3"/>
    </reaction>
</comment>
<evidence type="ECO:0000256" key="9">
    <source>
        <dbReference type="ARBA" id="ARBA00023012"/>
    </source>
</evidence>
<feature type="transmembrane region" description="Helical" evidence="11">
    <location>
        <begin position="12"/>
        <end position="36"/>
    </location>
</feature>
<accession>A0A0E4BVA3</accession>
<keyword evidence="9" id="KW-0902">Two-component regulatory system</keyword>
<evidence type="ECO:0000256" key="1">
    <source>
        <dbReference type="ARBA" id="ARBA00000085"/>
    </source>
</evidence>
<evidence type="ECO:0000259" key="12">
    <source>
        <dbReference type="PROSITE" id="PS50109"/>
    </source>
</evidence>
<keyword evidence="6 11" id="KW-0812">Transmembrane</keyword>
<dbReference type="InterPro" id="IPR003594">
    <property type="entry name" value="HATPase_dom"/>
</dbReference>
<keyword evidence="10 11" id="KW-0472">Membrane</keyword>
<dbReference type="GO" id="GO:0005886">
    <property type="term" value="C:plasma membrane"/>
    <property type="evidence" value="ECO:0007669"/>
    <property type="project" value="TreeGrafter"/>
</dbReference>
<dbReference type="GO" id="GO:0000155">
    <property type="term" value="F:phosphorelay sensor kinase activity"/>
    <property type="evidence" value="ECO:0007669"/>
    <property type="project" value="InterPro"/>
</dbReference>
<evidence type="ECO:0000256" key="7">
    <source>
        <dbReference type="ARBA" id="ARBA00022777"/>
    </source>
</evidence>
<dbReference type="AlphaFoldDB" id="A0A0E4BVA3"/>
<evidence type="ECO:0000256" key="8">
    <source>
        <dbReference type="ARBA" id="ARBA00022989"/>
    </source>
</evidence>
<dbReference type="SUPFAM" id="SSF47384">
    <property type="entry name" value="Homodimeric domain of signal transducing histidine kinase"/>
    <property type="match status" value="1"/>
</dbReference>
<evidence type="ECO:0000259" key="13">
    <source>
        <dbReference type="PROSITE" id="PS50885"/>
    </source>
</evidence>
<dbReference type="CDD" id="cd00082">
    <property type="entry name" value="HisKA"/>
    <property type="match status" value="1"/>
</dbReference>
<dbReference type="PANTHER" id="PTHR45436">
    <property type="entry name" value="SENSOR HISTIDINE KINASE YKOH"/>
    <property type="match status" value="1"/>
</dbReference>
<keyword evidence="4" id="KW-0597">Phosphoprotein</keyword>
<dbReference type="InterPro" id="IPR003661">
    <property type="entry name" value="HisK_dim/P_dom"/>
</dbReference>
<dbReference type="Gene3D" id="6.10.340.10">
    <property type="match status" value="1"/>
</dbReference>
<name>A0A0E4BVA3_9BRAD</name>
<comment type="subcellular location">
    <subcellularLocation>
        <location evidence="2">Membrane</location>
    </subcellularLocation>
</comment>
<dbReference type="EC" id="2.7.13.3" evidence="3"/>
<evidence type="ECO:0000256" key="2">
    <source>
        <dbReference type="ARBA" id="ARBA00004370"/>
    </source>
</evidence>
<dbReference type="Pfam" id="PF00512">
    <property type="entry name" value="HisKA"/>
    <property type="match status" value="1"/>
</dbReference>
<dbReference type="InterPro" id="IPR036097">
    <property type="entry name" value="HisK_dim/P_sf"/>
</dbReference>
<dbReference type="SMART" id="SM00388">
    <property type="entry name" value="HisKA"/>
    <property type="match status" value="1"/>
</dbReference>
<dbReference type="SUPFAM" id="SSF158472">
    <property type="entry name" value="HAMP domain-like"/>
    <property type="match status" value="1"/>
</dbReference>
<dbReference type="Gene3D" id="3.30.565.10">
    <property type="entry name" value="Histidine kinase-like ATPase, C-terminal domain"/>
    <property type="match status" value="1"/>
</dbReference>
<gene>
    <name evidence="14" type="ORF">NK6_7650</name>
</gene>
<dbReference type="SMART" id="SM00387">
    <property type="entry name" value="HATPase_c"/>
    <property type="match status" value="1"/>
</dbReference>
<keyword evidence="7" id="KW-0418">Kinase</keyword>
<dbReference type="PROSITE" id="PS50109">
    <property type="entry name" value="HIS_KIN"/>
    <property type="match status" value="1"/>
</dbReference>
<keyword evidence="8 11" id="KW-1133">Transmembrane helix</keyword>
<dbReference type="PROSITE" id="PS50885">
    <property type="entry name" value="HAMP"/>
    <property type="match status" value="1"/>
</dbReference>
<dbReference type="PANTHER" id="PTHR45436:SF5">
    <property type="entry name" value="SENSOR HISTIDINE KINASE TRCS"/>
    <property type="match status" value="1"/>
</dbReference>
<dbReference type="CDD" id="cd06225">
    <property type="entry name" value="HAMP"/>
    <property type="match status" value="1"/>
</dbReference>
<evidence type="ECO:0000256" key="3">
    <source>
        <dbReference type="ARBA" id="ARBA00012438"/>
    </source>
</evidence>
<dbReference type="CDD" id="cd00075">
    <property type="entry name" value="HATPase"/>
    <property type="match status" value="1"/>
</dbReference>
<feature type="transmembrane region" description="Helical" evidence="11">
    <location>
        <begin position="56"/>
        <end position="77"/>
    </location>
</feature>
<dbReference type="Gene3D" id="1.10.287.130">
    <property type="match status" value="1"/>
</dbReference>
<organism evidence="14 15">
    <name type="scientific">Bradyrhizobium diazoefficiens</name>
    <dbReference type="NCBI Taxonomy" id="1355477"/>
    <lineage>
        <taxon>Bacteria</taxon>
        <taxon>Pseudomonadati</taxon>
        <taxon>Pseudomonadota</taxon>
        <taxon>Alphaproteobacteria</taxon>
        <taxon>Hyphomicrobiales</taxon>
        <taxon>Nitrobacteraceae</taxon>
        <taxon>Bradyrhizobium</taxon>
    </lineage>
</organism>
<dbReference type="PRINTS" id="PR00344">
    <property type="entry name" value="BCTRLSENSOR"/>
</dbReference>
<evidence type="ECO:0000256" key="4">
    <source>
        <dbReference type="ARBA" id="ARBA00022553"/>
    </source>
</evidence>
<proteinExistence type="predicted"/>
<evidence type="ECO:0000256" key="5">
    <source>
        <dbReference type="ARBA" id="ARBA00022679"/>
    </source>
</evidence>
<dbReference type="Proteomes" id="UP000063308">
    <property type="component" value="Chromosome"/>
</dbReference>
<dbReference type="Pfam" id="PF00672">
    <property type="entry name" value="HAMP"/>
    <property type="match status" value="1"/>
</dbReference>
<feature type="domain" description="Histidine kinase" evidence="12">
    <location>
        <begin position="141"/>
        <end position="353"/>
    </location>
</feature>
<evidence type="ECO:0000313" key="14">
    <source>
        <dbReference type="EMBL" id="BAR60801.1"/>
    </source>
</evidence>
<sequence length="366" mass="38865">MKRYRLSQQIIVSMSVVATIAMLIVFVGSFVFYGIYLSYFPPPPGPPPLLPEAPDLVMIAVFLLVGLALAIVVALRLTKRILAPLNSLAETARKIAAGDLSARASPGDRSLGETAHLVADFNAMAQRLQDNADDMIAWNAAIAHELRTPLTILKGRLQGIADGVFTPDEASIGNLLLQIDGLSRLVDDLRTVTLADSGRLDLGRGPVALAAEIQNVADLLEPVLANAGFSLELTLADLVALGDGIRIRQALLALLDNVPRYAKPGRIELSTLKSGNSAIIRVEDDGPGMPPEFAKRAFDPFARGALSRSPRYGGSGLGLSIVRAIAEAHGGRVAYRTSSRGGAIFEITLPLEDHESNVAPDASIQT</sequence>